<evidence type="ECO:0000259" key="13">
    <source>
        <dbReference type="Pfam" id="PF01113"/>
    </source>
</evidence>
<name>A0AAU7XE33_9HYPH</name>
<dbReference type="InterPro" id="IPR000846">
    <property type="entry name" value="DapB_N"/>
</dbReference>
<comment type="catalytic activity">
    <reaction evidence="11">
        <text>(S)-2,3,4,5-tetrahydrodipicolinate + NAD(+) + H2O = (2S,4S)-4-hydroxy-2,3,4,5-tetrahydrodipicolinate + NADH + H(+)</text>
        <dbReference type="Rhea" id="RHEA:35323"/>
        <dbReference type="ChEBI" id="CHEBI:15377"/>
        <dbReference type="ChEBI" id="CHEBI:15378"/>
        <dbReference type="ChEBI" id="CHEBI:16845"/>
        <dbReference type="ChEBI" id="CHEBI:57540"/>
        <dbReference type="ChEBI" id="CHEBI:57945"/>
        <dbReference type="ChEBI" id="CHEBI:67139"/>
        <dbReference type="EC" id="1.17.1.8"/>
    </reaction>
</comment>
<evidence type="ECO:0000256" key="7">
    <source>
        <dbReference type="ARBA" id="ARBA00023154"/>
    </source>
</evidence>
<dbReference type="KEGG" id="mflg:ABS361_07225"/>
<gene>
    <name evidence="15" type="primary">dapB</name>
    <name evidence="15" type="ORF">ABS361_07225</name>
</gene>
<comment type="catalytic activity">
    <reaction evidence="10">
        <text>(S)-2,3,4,5-tetrahydrodipicolinate + NADP(+) + H2O = (2S,4S)-4-hydroxy-2,3,4,5-tetrahydrodipicolinate + NADPH + H(+)</text>
        <dbReference type="Rhea" id="RHEA:35331"/>
        <dbReference type="ChEBI" id="CHEBI:15377"/>
        <dbReference type="ChEBI" id="CHEBI:15378"/>
        <dbReference type="ChEBI" id="CHEBI:16845"/>
        <dbReference type="ChEBI" id="CHEBI:57783"/>
        <dbReference type="ChEBI" id="CHEBI:58349"/>
        <dbReference type="ChEBI" id="CHEBI:67139"/>
        <dbReference type="EC" id="1.17.1.8"/>
    </reaction>
</comment>
<evidence type="ECO:0000256" key="12">
    <source>
        <dbReference type="NCBIfam" id="TIGR00036"/>
    </source>
</evidence>
<dbReference type="CDD" id="cd02274">
    <property type="entry name" value="DHDPR_N"/>
    <property type="match status" value="1"/>
</dbReference>
<evidence type="ECO:0000256" key="4">
    <source>
        <dbReference type="ARBA" id="ARBA00022915"/>
    </source>
</evidence>
<keyword evidence="2" id="KW-0028">Amino-acid biosynthesis</keyword>
<dbReference type="InterPro" id="IPR022663">
    <property type="entry name" value="DapB_C"/>
</dbReference>
<dbReference type="PANTHER" id="PTHR20836">
    <property type="entry name" value="DIHYDRODIPICOLINATE REDUCTASE"/>
    <property type="match status" value="1"/>
</dbReference>
<keyword evidence="5 15" id="KW-0560">Oxidoreductase</keyword>
<dbReference type="Pfam" id="PF01113">
    <property type="entry name" value="DapB_N"/>
    <property type="match status" value="1"/>
</dbReference>
<evidence type="ECO:0000256" key="3">
    <source>
        <dbReference type="ARBA" id="ARBA00022857"/>
    </source>
</evidence>
<comment type="pathway">
    <text evidence="8">Amino-acid biosynthesis; L-lysine biosynthesis via DAP pathway; (S)-tetrahydrodipicolinate from L-aspartate: step 4/4.</text>
</comment>
<comment type="similarity">
    <text evidence="1">Belongs to the DapB family.</text>
</comment>
<dbReference type="Gene3D" id="3.40.50.720">
    <property type="entry name" value="NAD(P)-binding Rossmann-like Domain"/>
    <property type="match status" value="1"/>
</dbReference>
<dbReference type="EC" id="1.17.1.8" evidence="9 12"/>
<keyword evidence="7" id="KW-0457">Lysine biosynthesis</keyword>
<feature type="domain" description="Dihydrodipicolinate reductase N-terminal" evidence="13">
    <location>
        <begin position="3"/>
        <end position="126"/>
    </location>
</feature>
<dbReference type="PANTHER" id="PTHR20836:SF0">
    <property type="entry name" value="4-HYDROXY-TETRAHYDRODIPICOLINATE REDUCTASE 1, CHLOROPLASTIC-RELATED"/>
    <property type="match status" value="1"/>
</dbReference>
<evidence type="ECO:0000256" key="10">
    <source>
        <dbReference type="ARBA" id="ARBA00049080"/>
    </source>
</evidence>
<evidence type="ECO:0000256" key="11">
    <source>
        <dbReference type="ARBA" id="ARBA00049396"/>
    </source>
</evidence>
<sequence length="268" mass="26718">MTIRIVVAGATGWVGKALVPAVLAAPDLELAGALSRAAAGQDAGTAIGLAPTGVTVAAEIGAALAAPSDVVIDYTKPHVVKANTLAALAAGRNVVIGTSGLGADDYAEIDAAAKAAGKGVIAAGNFSITATLLKRFTLEAAKYVADVEIIDYASAKKPDTPSGTARELAETLASVRQAATSKPVSELSGLPATRGAAVGGPEPVQVHSLRLPSFVLACEAVFGAPDERLVIRHDAGSSAAPYVAGTLLAARKVIGRVGLTRGLDAILD</sequence>
<dbReference type="EMBL" id="CP158568">
    <property type="protein sequence ID" value="XBY46018.1"/>
    <property type="molecule type" value="Genomic_DNA"/>
</dbReference>
<dbReference type="InterPro" id="IPR036291">
    <property type="entry name" value="NAD(P)-bd_dom_sf"/>
</dbReference>
<proteinExistence type="inferred from homology"/>
<keyword evidence="4" id="KW-0220">Diaminopimelate biosynthesis</keyword>
<dbReference type="Gene3D" id="3.30.360.10">
    <property type="entry name" value="Dihydrodipicolinate Reductase, domain 2"/>
    <property type="match status" value="1"/>
</dbReference>
<dbReference type="InterPro" id="IPR023940">
    <property type="entry name" value="DHDPR_bac"/>
</dbReference>
<reference evidence="15" key="1">
    <citation type="submission" date="2024-06" db="EMBL/GenBank/DDBJ databases">
        <title>Methylostella associata gen. nov., sp. nov., a novel Ancalomicrobiaceae-affiliated facultatively methylotrophic bacteria that feed on methanotrophs of the genus Methylococcus.</title>
        <authorList>
            <person name="Saltykova V."/>
            <person name="Danilova O.V."/>
            <person name="Oshkin I.Y."/>
            <person name="Belova S.E."/>
            <person name="Pimenov N.V."/>
            <person name="Dedysh S.N."/>
        </authorList>
    </citation>
    <scope>NUCLEOTIDE SEQUENCE</scope>
    <source>
        <strain evidence="15">S20</strain>
    </source>
</reference>
<accession>A0AAU7XE33</accession>
<dbReference type="GO" id="GO:0019877">
    <property type="term" value="P:diaminopimelate biosynthetic process"/>
    <property type="evidence" value="ECO:0007669"/>
    <property type="project" value="UniProtKB-KW"/>
</dbReference>
<dbReference type="SUPFAM" id="SSF55347">
    <property type="entry name" value="Glyceraldehyde-3-phosphate dehydrogenase-like, C-terminal domain"/>
    <property type="match status" value="1"/>
</dbReference>
<evidence type="ECO:0000256" key="2">
    <source>
        <dbReference type="ARBA" id="ARBA00022605"/>
    </source>
</evidence>
<dbReference type="GO" id="GO:0009089">
    <property type="term" value="P:lysine biosynthetic process via diaminopimelate"/>
    <property type="evidence" value="ECO:0007669"/>
    <property type="project" value="UniProtKB-UniRule"/>
</dbReference>
<dbReference type="SUPFAM" id="SSF51735">
    <property type="entry name" value="NAD(P)-binding Rossmann-fold domains"/>
    <property type="match status" value="1"/>
</dbReference>
<dbReference type="NCBIfam" id="TIGR00036">
    <property type="entry name" value="dapB"/>
    <property type="match status" value="1"/>
</dbReference>
<dbReference type="RefSeq" id="WP_407051114.1">
    <property type="nucleotide sequence ID" value="NZ_CP158568.1"/>
</dbReference>
<evidence type="ECO:0000256" key="1">
    <source>
        <dbReference type="ARBA" id="ARBA00006642"/>
    </source>
</evidence>
<dbReference type="AlphaFoldDB" id="A0AAU7XE33"/>
<keyword evidence="6" id="KW-0520">NAD</keyword>
<dbReference type="GO" id="GO:0005829">
    <property type="term" value="C:cytosol"/>
    <property type="evidence" value="ECO:0007669"/>
    <property type="project" value="TreeGrafter"/>
</dbReference>
<dbReference type="GO" id="GO:0008839">
    <property type="term" value="F:4-hydroxy-tetrahydrodipicolinate reductase"/>
    <property type="evidence" value="ECO:0007669"/>
    <property type="project" value="UniProtKB-UniRule"/>
</dbReference>
<evidence type="ECO:0000256" key="9">
    <source>
        <dbReference type="ARBA" id="ARBA00038983"/>
    </source>
</evidence>
<evidence type="ECO:0000256" key="6">
    <source>
        <dbReference type="ARBA" id="ARBA00023027"/>
    </source>
</evidence>
<dbReference type="Pfam" id="PF05173">
    <property type="entry name" value="DapB_C"/>
    <property type="match status" value="1"/>
</dbReference>
<evidence type="ECO:0000313" key="15">
    <source>
        <dbReference type="EMBL" id="XBY46018.1"/>
    </source>
</evidence>
<evidence type="ECO:0000256" key="8">
    <source>
        <dbReference type="ARBA" id="ARBA00037922"/>
    </source>
</evidence>
<evidence type="ECO:0000259" key="14">
    <source>
        <dbReference type="Pfam" id="PF05173"/>
    </source>
</evidence>
<feature type="domain" description="Dihydrodipicolinate reductase C-terminal" evidence="14">
    <location>
        <begin position="131"/>
        <end position="256"/>
    </location>
</feature>
<dbReference type="PIRSF" id="PIRSF000161">
    <property type="entry name" value="DHPR"/>
    <property type="match status" value="1"/>
</dbReference>
<keyword evidence="3" id="KW-0521">NADP</keyword>
<organism evidence="15">
    <name type="scientific">Methyloraptor flagellatus</name>
    <dbReference type="NCBI Taxonomy" id="3162530"/>
    <lineage>
        <taxon>Bacteria</taxon>
        <taxon>Pseudomonadati</taxon>
        <taxon>Pseudomonadota</taxon>
        <taxon>Alphaproteobacteria</taxon>
        <taxon>Hyphomicrobiales</taxon>
        <taxon>Ancalomicrobiaceae</taxon>
        <taxon>Methyloraptor</taxon>
    </lineage>
</organism>
<evidence type="ECO:0000256" key="5">
    <source>
        <dbReference type="ARBA" id="ARBA00023002"/>
    </source>
</evidence>
<protein>
    <recommendedName>
        <fullName evidence="9 12">4-hydroxy-tetrahydrodipicolinate reductase</fullName>
        <ecNumber evidence="9 12">1.17.1.8</ecNumber>
    </recommendedName>
</protein>